<evidence type="ECO:0000256" key="1">
    <source>
        <dbReference type="ARBA" id="ARBA00022448"/>
    </source>
</evidence>
<feature type="domain" description="ABC transporter" evidence="5">
    <location>
        <begin position="6"/>
        <end position="253"/>
    </location>
</feature>
<dbReference type="GO" id="GO:0005886">
    <property type="term" value="C:plasma membrane"/>
    <property type="evidence" value="ECO:0007669"/>
    <property type="project" value="TreeGrafter"/>
</dbReference>
<keyword evidence="2" id="KW-1003">Cell membrane</keyword>
<dbReference type="SMART" id="SM00382">
    <property type="entry name" value="AAA"/>
    <property type="match status" value="1"/>
</dbReference>
<reference evidence="6 7" key="1">
    <citation type="submission" date="2024-02" db="EMBL/GenBank/DDBJ databases">
        <title>Genome sequence of Aquincola sp. MAHUQ-54.</title>
        <authorList>
            <person name="Huq M.A."/>
        </authorList>
    </citation>
    <scope>NUCLEOTIDE SEQUENCE [LARGE SCALE GENOMIC DNA]</scope>
    <source>
        <strain evidence="6 7">MAHUQ-54</strain>
    </source>
</reference>
<dbReference type="InterPro" id="IPR051120">
    <property type="entry name" value="ABC_AA/LPS_Transport"/>
</dbReference>
<keyword evidence="3" id="KW-0547">Nucleotide-binding</keyword>
<dbReference type="PROSITE" id="PS00211">
    <property type="entry name" value="ABC_TRANSPORTER_1"/>
    <property type="match status" value="1"/>
</dbReference>
<dbReference type="EMBL" id="JAZIBG010000017">
    <property type="protein sequence ID" value="MEF7613337.1"/>
    <property type="molecule type" value="Genomic_DNA"/>
</dbReference>
<evidence type="ECO:0000259" key="5">
    <source>
        <dbReference type="PROSITE" id="PS50893"/>
    </source>
</evidence>
<dbReference type="InterPro" id="IPR003439">
    <property type="entry name" value="ABC_transporter-like_ATP-bd"/>
</dbReference>
<dbReference type="PANTHER" id="PTHR45772:SF7">
    <property type="entry name" value="AMINO ACID ABC TRANSPORTER ATP-BINDING PROTEIN"/>
    <property type="match status" value="1"/>
</dbReference>
<dbReference type="InterPro" id="IPR003593">
    <property type="entry name" value="AAA+_ATPase"/>
</dbReference>
<evidence type="ECO:0000256" key="3">
    <source>
        <dbReference type="ARBA" id="ARBA00022741"/>
    </source>
</evidence>
<dbReference type="GO" id="GO:1903806">
    <property type="term" value="P:L-isoleucine import across plasma membrane"/>
    <property type="evidence" value="ECO:0007669"/>
    <property type="project" value="TreeGrafter"/>
</dbReference>
<dbReference type="InterPro" id="IPR032823">
    <property type="entry name" value="BCA_ABC_TP_C"/>
</dbReference>
<dbReference type="RefSeq" id="WP_332288280.1">
    <property type="nucleotide sequence ID" value="NZ_JAZIBG010000017.1"/>
</dbReference>
<dbReference type="Proteomes" id="UP001336250">
    <property type="component" value="Unassembled WGS sequence"/>
</dbReference>
<protein>
    <submittedName>
        <fullName evidence="6">ABC transporter ATP-binding protein</fullName>
    </submittedName>
</protein>
<sequence>MSTPVLEVSGVSKRFGGLQALSDVGITIQPGQVYGLIGPNGAGKTTFFNVLTGLYTPDSGTFKLGGAPYQPTAVHEVAKAGIARTFQNIRLFAEMTALENVMVGRHVRTKSGLGGAVFRTRGFKEEERAIAERARELLEYVGVAKYADYKARTLSYGDQRRLEIARALATDPKLIALDEPAAGMNATEKVTLRELINRIREDGRTILLIEHDVKLVMGLCDRLTVLDYGKQIAEGTPAEVQRNEKVIEAYLGAGHATH</sequence>
<accession>A0AAW9QDG4</accession>
<dbReference type="GO" id="GO:0005304">
    <property type="term" value="F:L-valine transmembrane transporter activity"/>
    <property type="evidence" value="ECO:0007669"/>
    <property type="project" value="TreeGrafter"/>
</dbReference>
<keyword evidence="7" id="KW-1185">Reference proteome</keyword>
<keyword evidence="4 6" id="KW-0067">ATP-binding</keyword>
<dbReference type="PANTHER" id="PTHR45772">
    <property type="entry name" value="CONSERVED COMPONENT OF ABC TRANSPORTER FOR NATURAL AMINO ACIDS-RELATED"/>
    <property type="match status" value="1"/>
</dbReference>
<dbReference type="PROSITE" id="PS50893">
    <property type="entry name" value="ABC_TRANSPORTER_2"/>
    <property type="match status" value="1"/>
</dbReference>
<dbReference type="AlphaFoldDB" id="A0AAW9QDG4"/>
<dbReference type="CDD" id="cd03219">
    <property type="entry name" value="ABC_Mj1267_LivG_branched"/>
    <property type="match status" value="1"/>
</dbReference>
<organism evidence="6 7">
    <name type="scientific">Aquincola agrisoli</name>
    <dbReference type="NCBI Taxonomy" id="3119538"/>
    <lineage>
        <taxon>Bacteria</taxon>
        <taxon>Pseudomonadati</taxon>
        <taxon>Pseudomonadota</taxon>
        <taxon>Betaproteobacteria</taxon>
        <taxon>Burkholderiales</taxon>
        <taxon>Sphaerotilaceae</taxon>
        <taxon>Aquincola</taxon>
    </lineage>
</organism>
<dbReference type="GO" id="GO:0015808">
    <property type="term" value="P:L-alanine transport"/>
    <property type="evidence" value="ECO:0007669"/>
    <property type="project" value="TreeGrafter"/>
</dbReference>
<evidence type="ECO:0000256" key="4">
    <source>
        <dbReference type="ARBA" id="ARBA00022840"/>
    </source>
</evidence>
<comment type="caution">
    <text evidence="6">The sequence shown here is derived from an EMBL/GenBank/DDBJ whole genome shotgun (WGS) entry which is preliminary data.</text>
</comment>
<evidence type="ECO:0000313" key="7">
    <source>
        <dbReference type="Proteomes" id="UP001336250"/>
    </source>
</evidence>
<gene>
    <name evidence="6" type="ORF">V4F39_05385</name>
</gene>
<keyword evidence="1" id="KW-0813">Transport</keyword>
<dbReference type="Pfam" id="PF00005">
    <property type="entry name" value="ABC_tran"/>
    <property type="match status" value="1"/>
</dbReference>
<dbReference type="InterPro" id="IPR027417">
    <property type="entry name" value="P-loop_NTPase"/>
</dbReference>
<dbReference type="GO" id="GO:0005524">
    <property type="term" value="F:ATP binding"/>
    <property type="evidence" value="ECO:0007669"/>
    <property type="project" value="UniProtKB-KW"/>
</dbReference>
<keyword evidence="2" id="KW-0472">Membrane</keyword>
<dbReference type="SUPFAM" id="SSF52540">
    <property type="entry name" value="P-loop containing nucleoside triphosphate hydrolases"/>
    <property type="match status" value="1"/>
</dbReference>
<dbReference type="Gene3D" id="3.40.50.300">
    <property type="entry name" value="P-loop containing nucleotide triphosphate hydrolases"/>
    <property type="match status" value="1"/>
</dbReference>
<dbReference type="GO" id="GO:0015188">
    <property type="term" value="F:L-isoleucine transmembrane transporter activity"/>
    <property type="evidence" value="ECO:0007669"/>
    <property type="project" value="TreeGrafter"/>
</dbReference>
<name>A0AAW9QDG4_9BURK</name>
<dbReference type="GO" id="GO:0016887">
    <property type="term" value="F:ATP hydrolysis activity"/>
    <property type="evidence" value="ECO:0007669"/>
    <property type="project" value="InterPro"/>
</dbReference>
<dbReference type="GO" id="GO:0015192">
    <property type="term" value="F:L-phenylalanine transmembrane transporter activity"/>
    <property type="evidence" value="ECO:0007669"/>
    <property type="project" value="TreeGrafter"/>
</dbReference>
<dbReference type="InterPro" id="IPR017871">
    <property type="entry name" value="ABC_transporter-like_CS"/>
</dbReference>
<dbReference type="GO" id="GO:0042941">
    <property type="term" value="P:D-alanine transmembrane transport"/>
    <property type="evidence" value="ECO:0007669"/>
    <property type="project" value="TreeGrafter"/>
</dbReference>
<evidence type="ECO:0000256" key="2">
    <source>
        <dbReference type="ARBA" id="ARBA00022475"/>
    </source>
</evidence>
<proteinExistence type="predicted"/>
<dbReference type="GO" id="GO:1903805">
    <property type="term" value="P:L-valine import across plasma membrane"/>
    <property type="evidence" value="ECO:0007669"/>
    <property type="project" value="TreeGrafter"/>
</dbReference>
<dbReference type="Pfam" id="PF12399">
    <property type="entry name" value="BCA_ABC_TP_C"/>
    <property type="match status" value="1"/>
</dbReference>
<dbReference type="FunFam" id="3.40.50.300:FF:000421">
    <property type="entry name" value="Branched-chain amino acid ABC transporter ATP-binding protein"/>
    <property type="match status" value="1"/>
</dbReference>
<evidence type="ECO:0000313" key="6">
    <source>
        <dbReference type="EMBL" id="MEF7613337.1"/>
    </source>
</evidence>